<dbReference type="Gene3D" id="1.20.120.580">
    <property type="entry name" value="bsu32300-like"/>
    <property type="match status" value="1"/>
</dbReference>
<dbReference type="PANTHER" id="PTHR33397:SF5">
    <property type="entry name" value="RNASE YUTE-RELATED"/>
    <property type="match status" value="1"/>
</dbReference>
<name>A0ABT2UKT7_9BACL</name>
<evidence type="ECO:0000256" key="3">
    <source>
        <dbReference type="ARBA" id="ARBA00022801"/>
    </source>
</evidence>
<evidence type="ECO:0000313" key="6">
    <source>
        <dbReference type="Proteomes" id="UP001652445"/>
    </source>
</evidence>
<reference evidence="5 6" key="1">
    <citation type="submission" date="2022-09" db="EMBL/GenBank/DDBJ databases">
        <authorList>
            <person name="Han X.L."/>
            <person name="Wang Q."/>
            <person name="Lu T."/>
        </authorList>
    </citation>
    <scope>NUCLEOTIDE SEQUENCE [LARGE SCALE GENOMIC DNA]</scope>
    <source>
        <strain evidence="5 6">WQ 127069</strain>
    </source>
</reference>
<dbReference type="Pfam" id="PF01934">
    <property type="entry name" value="HepT-like"/>
    <property type="match status" value="1"/>
</dbReference>
<dbReference type="PANTHER" id="PTHR33397">
    <property type="entry name" value="UPF0331 PROTEIN YUTE"/>
    <property type="match status" value="1"/>
</dbReference>
<dbReference type="Proteomes" id="UP001652445">
    <property type="component" value="Unassembled WGS sequence"/>
</dbReference>
<keyword evidence="1" id="KW-1277">Toxin-antitoxin system</keyword>
<organism evidence="5 6">
    <name type="scientific">Paenibacillus baimaensis</name>
    <dbReference type="NCBI Taxonomy" id="2982185"/>
    <lineage>
        <taxon>Bacteria</taxon>
        <taxon>Bacillati</taxon>
        <taxon>Bacillota</taxon>
        <taxon>Bacilli</taxon>
        <taxon>Bacillales</taxon>
        <taxon>Paenibacillaceae</taxon>
        <taxon>Paenibacillus</taxon>
    </lineage>
</organism>
<keyword evidence="3" id="KW-0378">Hydrolase</keyword>
<dbReference type="EMBL" id="JAOQIO010000084">
    <property type="protein sequence ID" value="MCU6794651.1"/>
    <property type="molecule type" value="Genomic_DNA"/>
</dbReference>
<comment type="similarity">
    <text evidence="4">Belongs to the HepT RNase toxin family.</text>
</comment>
<gene>
    <name evidence="5" type="ORF">OB236_21305</name>
</gene>
<sequence length="145" mass="16642">MYYVNHEQIDLRLKFIPTLIAACEQLEKVWELTPSSERLLLHLAQERILHLSIETITDVGSLLIDAFMMRDASSYEDIIEILRDERVFEADTAVVFRELVQLRKSLAQEYASYPRETLHPLIGALPSALAIFEAVVPAFISRELV</sequence>
<dbReference type="InterPro" id="IPR037038">
    <property type="entry name" value="HepT-like_sf"/>
</dbReference>
<protein>
    <submittedName>
        <fullName evidence="5">DUF86 domain-containing protein</fullName>
    </submittedName>
</protein>
<dbReference type="RefSeq" id="WP_262685768.1">
    <property type="nucleotide sequence ID" value="NZ_JAOQIO010000084.1"/>
</dbReference>
<keyword evidence="6" id="KW-1185">Reference proteome</keyword>
<evidence type="ECO:0000256" key="4">
    <source>
        <dbReference type="ARBA" id="ARBA00024207"/>
    </source>
</evidence>
<proteinExistence type="inferred from homology"/>
<dbReference type="InterPro" id="IPR052379">
    <property type="entry name" value="Type_VII_TA_RNase"/>
</dbReference>
<comment type="caution">
    <text evidence="5">The sequence shown here is derived from an EMBL/GenBank/DDBJ whole genome shotgun (WGS) entry which is preliminary data.</text>
</comment>
<evidence type="ECO:0000256" key="2">
    <source>
        <dbReference type="ARBA" id="ARBA00022722"/>
    </source>
</evidence>
<evidence type="ECO:0000313" key="5">
    <source>
        <dbReference type="EMBL" id="MCU6794651.1"/>
    </source>
</evidence>
<keyword evidence="2" id="KW-0540">Nuclease</keyword>
<dbReference type="InterPro" id="IPR008201">
    <property type="entry name" value="HepT-like"/>
</dbReference>
<evidence type="ECO:0000256" key="1">
    <source>
        <dbReference type="ARBA" id="ARBA00022649"/>
    </source>
</evidence>
<accession>A0ABT2UKT7</accession>